<dbReference type="Proteomes" id="UP001187192">
    <property type="component" value="Unassembled WGS sequence"/>
</dbReference>
<reference evidence="2" key="1">
    <citation type="submission" date="2023-07" db="EMBL/GenBank/DDBJ databases">
        <title>draft genome sequence of fig (Ficus carica).</title>
        <authorList>
            <person name="Takahashi T."/>
            <person name="Nishimura K."/>
        </authorList>
    </citation>
    <scope>NUCLEOTIDE SEQUENCE</scope>
</reference>
<dbReference type="PANTHER" id="PTHR35833">
    <property type="entry name" value="GALACTOSE-BINDING DOMAIN-LIKE, ARMADILLO-TYPE FOLD PROTEIN-RELATED"/>
    <property type="match status" value="1"/>
</dbReference>
<evidence type="ECO:0000256" key="1">
    <source>
        <dbReference type="SAM" id="MobiDB-lite"/>
    </source>
</evidence>
<protein>
    <submittedName>
        <fullName evidence="2">Uncharacterized protein</fullName>
    </submittedName>
</protein>
<dbReference type="InterPro" id="IPR008979">
    <property type="entry name" value="Galactose-bd-like_sf"/>
</dbReference>
<proteinExistence type="predicted"/>
<evidence type="ECO:0000313" key="3">
    <source>
        <dbReference type="Proteomes" id="UP001187192"/>
    </source>
</evidence>
<organism evidence="2 3">
    <name type="scientific">Ficus carica</name>
    <name type="common">Common fig</name>
    <dbReference type="NCBI Taxonomy" id="3494"/>
    <lineage>
        <taxon>Eukaryota</taxon>
        <taxon>Viridiplantae</taxon>
        <taxon>Streptophyta</taxon>
        <taxon>Embryophyta</taxon>
        <taxon>Tracheophyta</taxon>
        <taxon>Spermatophyta</taxon>
        <taxon>Magnoliopsida</taxon>
        <taxon>eudicotyledons</taxon>
        <taxon>Gunneridae</taxon>
        <taxon>Pentapetalae</taxon>
        <taxon>rosids</taxon>
        <taxon>fabids</taxon>
        <taxon>Rosales</taxon>
        <taxon>Moraceae</taxon>
        <taxon>Ficeae</taxon>
        <taxon>Ficus</taxon>
    </lineage>
</organism>
<evidence type="ECO:0000313" key="2">
    <source>
        <dbReference type="EMBL" id="GMN48580.1"/>
    </source>
</evidence>
<dbReference type="SUPFAM" id="SSF49785">
    <property type="entry name" value="Galactose-binding domain-like"/>
    <property type="match status" value="1"/>
</dbReference>
<name>A0AA88D8M8_FICCA</name>
<feature type="compositionally biased region" description="Basic and acidic residues" evidence="1">
    <location>
        <begin position="2166"/>
        <end position="2186"/>
    </location>
</feature>
<accession>A0AA88D8M8</accession>
<comment type="caution">
    <text evidence="2">The sequence shown here is derived from an EMBL/GenBank/DDBJ whole genome shotgun (WGS) entry which is preliminary data.</text>
</comment>
<keyword evidence="3" id="KW-1185">Reference proteome</keyword>
<feature type="compositionally biased region" description="Basic and acidic residues" evidence="1">
    <location>
        <begin position="2007"/>
        <end position="2027"/>
    </location>
</feature>
<dbReference type="EMBL" id="BTGU01000028">
    <property type="protein sequence ID" value="GMN48580.1"/>
    <property type="molecule type" value="Genomic_DNA"/>
</dbReference>
<gene>
    <name evidence="2" type="ORF">TIFTF001_017740</name>
</gene>
<feature type="region of interest" description="Disordered" evidence="1">
    <location>
        <begin position="2007"/>
        <end position="2083"/>
    </location>
</feature>
<feature type="region of interest" description="Disordered" evidence="1">
    <location>
        <begin position="2116"/>
        <end position="2186"/>
    </location>
</feature>
<dbReference type="PANTHER" id="PTHR35833:SF1">
    <property type="entry name" value="GALACTOSE-BINDING DOMAIN-CONTAINING PROTEIN"/>
    <property type="match status" value="1"/>
</dbReference>
<feature type="compositionally biased region" description="Basic and acidic residues" evidence="1">
    <location>
        <begin position="2048"/>
        <end position="2059"/>
    </location>
</feature>
<sequence length="2186" mass="246010">MEGRVKPLAYKVKAMSRESPSQKASHVLDADLRSHWSTSTNTKEWILLELNEPCLLSHIRIHNKSVLEWEISVGLRFKPETFVKVRPRCEAPRRDIVQADARAYLNLGGGLCGSGLEEVPEPWVVFKGVDYASPNNCNWEEWLRHSYITSATKGVYGMVEGSFLRLSLRERSKPIGVSVSGLEPEFQPVVNHLLPHITSHKQDAHDTHLQLLKDMTSRLHVFLPQLEAELSSFSDAAEPNLRFLAMLAGPFYPILYVVNERATAKSSGSVSDSDLRKLRSTSPFVLSTSSSMVFRPDVIFMLLRKAYKDSDLGTVCRTASRILQKVLEPVIIQEASTPPSEMTSVDESLKSEILSPVPLLDYSNLFGEDFQLPDDQWDSSHLNILDLGAVEEGIIQVLFACASQPILCSKLAGRSSDFWSALPLVQALLPALRPLVSSPSDIVDDNFSQWKQPIVQQALSQIVVTSSSSLYRPLLHACAGYLSSFSQSHAKAASVLIDLCCSVLAPWMAQVIAKVDLAVELLEDLLGTIQGAKHSLARARAALKYIVLAISGHMDDILGKYKEVKHKILFLVEMLEPFIDPAIASFKSTIAFGDLSSTYPERQQKNCAIALNVIRTAVQKPAVLPSLESEWRRGSVAPSVLLAVLEPHMQLPPEIDLHTCSFSKPLELESGLSVSLTPLHGVGSAKLNSQEEIDGKTDVPDSTIKTDIFEDVSLLFAPTELRSMALTNACTDLNEYSPVVVSTDPKAEVGKFFPKNFHADLVLDTGFTAEYLNLQADYFRLVNYQDCELKASEFRCLAEDLHSQDEITLEGHDAAIDALLLAAECYVNPFFTTAFMTSPDLMNCANIKEARAIKEHDFDFEKVSGKCRSDLETIALLEKKRDRIVLQILLEAAELDQKYEEKVSNGEHSSWYVGLTDEQIIKLSPLDAQSMDAITLVRQNQALLCNFLVKRLQRERHSLQEILIQSLVFLLHSATKLYCSPEHVIDIVLHSAEYLNGMLTSLYHQLKEDDLHLEPERIHGIHRRWILLQRLVIASSSADEGMEFAINENNTFTYTKLIPPSAWTNRISSFSGFKSPLVRFLGWMAVSRNARHYVKDRVFLASDLQQLTYLLSIFADELAVVDNVINRGHDVNFENSSGKHVFPSHKGHEVAGQQHESQSFHSFHVIYPDLFKFFPNMKKQFGDFGEIILEAVGLQLRSLPSTLVPDILCWFSELCSWPFHHMYRIASQNSFDYLKGHVAKNAKVVVLYVLEAIITEHMEAMVPETPRVMQVLLSLCRASYCDVSFLDSVLCLLKPIISYSLNKVSEEERLFHDDLCLNFESLCFDELFNYIRFSKNEGRATEEVYSRGLTIFILGEVFLDLSVQRRKEIMQSLLSWADFTAFEPTAYFYDYLSAFQNVMKSCKLLLVKNLQLFGAIPLHPSSSSHTDNSLESQSWFLSDVYQSSPDKVLDKLEYNTDAAANVNQKVYHLSTEEIEEFSKDFEILITKLNPTIELCWNLHHQLTKKLTITAAECFFYSRCLSSIAQKVNNAPDNDSETSSESKPVDQFLLHWKVGLEGIAEMILTLQEKGCWEVASVMLDCLLEVPHCFGLGNVIGFVCSALKNNSSSAPKIAWRLRTEKWLSTLLARYIHALNECDASLADLFSTLLGHLEPEQRFIALKLLGKLVGQDTDGRTNQQDFRVCSNLFSPGLVISIPESLITHMVTSTWDLVVVMASSDFSLHLRSCAMALLVYYIPFAHRRQLQSFLAAADSVHGLGKLGQPTCEGPVLRLSLALIAGACLYSSPEDISLIPQNVWRNIETSGFSKSERGIGDLEKRACQILCRLKNDEDEAKEALKEVLSATSSKPFDPDFVTTREAILQVITNLTSVQSYFDFFSDKENREAMELEEAEVELEILQKDHAPQQSLEGSKEGRQTPSLDPVKDDSRLKQIKESIHSLEKCKLREDIVGRRQRKLLMRHTRQKYLEEAAVREAELLQELDRERTTEAEKEIERQRLLELERAKTRELRHNLDMEKERQTQRELQRELEQAESGLRPSRREFSSSTHSSRSRDRYRERENGRSGNEGSTRGSTGGLQLETSTSSSMMTMPTVMLSGSRPFSGQLPTILQSRDRLDECGSNYEENVDGSKDSGDTGSVGDPDLASAFDGQVSGFGSAQRHGSRGSKSRQVVERRERDGRREGKWERKQS</sequence>
<feature type="region of interest" description="Disordered" evidence="1">
    <location>
        <begin position="1900"/>
        <end position="1926"/>
    </location>
</feature>